<dbReference type="OrthoDB" id="9770043at2"/>
<dbReference type="EMBL" id="DF967972">
    <property type="protein sequence ID" value="GAP13818.1"/>
    <property type="molecule type" value="Genomic_DNA"/>
</dbReference>
<dbReference type="RefSeq" id="WP_075073129.1">
    <property type="nucleotide sequence ID" value="NZ_DF967972.1"/>
</dbReference>
<dbReference type="PANTHER" id="PTHR19328">
    <property type="entry name" value="HEDGEHOG-INTERACTING PROTEIN"/>
    <property type="match status" value="1"/>
</dbReference>
<keyword evidence="4" id="KW-1185">Reference proteome</keyword>
<dbReference type="Gene3D" id="2.120.10.30">
    <property type="entry name" value="TolB, C-terminal domain"/>
    <property type="match status" value="1"/>
</dbReference>
<dbReference type="InterPro" id="IPR011042">
    <property type="entry name" value="6-blade_b-propeller_TolB-like"/>
</dbReference>
<dbReference type="SUPFAM" id="SSF50952">
    <property type="entry name" value="Soluble quinoprotein glucose dehydrogenase"/>
    <property type="match status" value="1"/>
</dbReference>
<dbReference type="STRING" id="360412.LARV_01574"/>
<evidence type="ECO:0000313" key="3">
    <source>
        <dbReference type="EMBL" id="GAP13818.1"/>
    </source>
</evidence>
<sequence length="426" mass="45561">MKKRAFFSRFISLAAAVFTLLVSLSQVQAAGGTTVYLPLISKSPTPGLALPPADAASARLTVPSGFAIRYFTTNAGARPRLMAIGPDGWLYVALFDGGSIVRLPDANHDGLADGVQTVLTGLTYPHNLEWYAGWMYVAEGDKITRHKDTNADGIYETHETVTTNIPGGGAHITRTLHFGPDGKLYVAVGSTCNACDETDPRRAAILRFNPDGSIPSDNPFKNDADTRKRPLWAWGLRNSVDFLWAPNGELWADHNGSDGMGDNLPPEEIIIPVQGNHWHGWPACYTATLGVNTSPEVPAPGYNLDCAPAIPARFTDLAHSAPLGMQLGAPAPFPAAYKDDLFVAFHGSWNTTLANARDCKVQRVLIDNGQPVGSQTFVNGWRAAGETCAGPNAFGRPADVVTNAAGEMFISDDVSGAIYRVIYVGP</sequence>
<evidence type="ECO:0000256" key="1">
    <source>
        <dbReference type="SAM" id="SignalP"/>
    </source>
</evidence>
<proteinExistence type="predicted"/>
<dbReference type="PANTHER" id="PTHR19328:SF53">
    <property type="entry name" value="MEMBRANE PROTEIN"/>
    <property type="match status" value="1"/>
</dbReference>
<evidence type="ECO:0000313" key="4">
    <source>
        <dbReference type="Proteomes" id="UP000055060"/>
    </source>
</evidence>
<name>A0A0S7BJJ2_9CHLR</name>
<feature type="chain" id="PRO_5006632991" evidence="1">
    <location>
        <begin position="30"/>
        <end position="426"/>
    </location>
</feature>
<protein>
    <submittedName>
        <fullName evidence="3">Glucose/sorbosone dehydrogenases</fullName>
    </submittedName>
</protein>
<dbReference type="InterPro" id="IPR054539">
    <property type="entry name" value="Beta-prop_PDH"/>
</dbReference>
<dbReference type="AlphaFoldDB" id="A0A0S7BJJ2"/>
<dbReference type="Proteomes" id="UP000055060">
    <property type="component" value="Unassembled WGS sequence"/>
</dbReference>
<accession>A0A0S7BJJ2</accession>
<reference evidence="3" key="1">
    <citation type="submission" date="2015-07" db="EMBL/GenBank/DDBJ databases">
        <title>Draft Genome Sequences of Anaerolinea thermolimosa IMO-1, Bellilinea caldifistulae GOMI-1, Leptolinea tardivitalis YMTK-2, Levilinea saccharolytica KIBI-1,Longilinea arvoryzae KOME-1, Previously Described as Members of the Anaerolineaceae (Chloroflexi).</title>
        <authorList>
            <person name="Sekiguchi Y."/>
            <person name="Ohashi A."/>
            <person name="Matsuura N."/>
            <person name="Tourlousse M.D."/>
        </authorList>
    </citation>
    <scope>NUCLEOTIDE SEQUENCE [LARGE SCALE GENOMIC DNA]</scope>
    <source>
        <strain evidence="3">KOME-1</strain>
    </source>
</reference>
<organism evidence="3">
    <name type="scientific">Longilinea arvoryzae</name>
    <dbReference type="NCBI Taxonomy" id="360412"/>
    <lineage>
        <taxon>Bacteria</taxon>
        <taxon>Bacillati</taxon>
        <taxon>Chloroflexota</taxon>
        <taxon>Anaerolineae</taxon>
        <taxon>Anaerolineales</taxon>
        <taxon>Anaerolineaceae</taxon>
        <taxon>Longilinea</taxon>
    </lineage>
</organism>
<feature type="domain" description="Pyrroloquinoline quinone-dependent pyranose dehydrogenase beta-propeller" evidence="2">
    <location>
        <begin position="62"/>
        <end position="420"/>
    </location>
</feature>
<feature type="signal peptide" evidence="1">
    <location>
        <begin position="1"/>
        <end position="29"/>
    </location>
</feature>
<gene>
    <name evidence="3" type="ORF">LARV_01574</name>
</gene>
<evidence type="ECO:0000259" key="2">
    <source>
        <dbReference type="Pfam" id="PF22807"/>
    </source>
</evidence>
<dbReference type="Pfam" id="PF22807">
    <property type="entry name" value="TrAA12"/>
    <property type="match status" value="1"/>
</dbReference>
<dbReference type="InterPro" id="IPR011041">
    <property type="entry name" value="Quinoprot_gluc/sorb_DH_b-prop"/>
</dbReference>
<keyword evidence="1" id="KW-0732">Signal</keyword>